<dbReference type="Proteomes" id="UP000237983">
    <property type="component" value="Unassembled WGS sequence"/>
</dbReference>
<dbReference type="SUPFAM" id="SSF57716">
    <property type="entry name" value="Glucocorticoid receptor-like (DNA-binding domain)"/>
    <property type="match status" value="1"/>
</dbReference>
<comment type="caution">
    <text evidence="7">The sequence shown here is derived from an EMBL/GenBank/DDBJ whole genome shotgun (WGS) entry which is preliminary data.</text>
</comment>
<name>A0A2T0VHH4_9MICO</name>
<dbReference type="AlphaFoldDB" id="A0A2T0VHH4"/>
<evidence type="ECO:0000256" key="1">
    <source>
        <dbReference type="ARBA" id="ARBA00022723"/>
    </source>
</evidence>
<organism evidence="7 8">
    <name type="scientific">Glaciihabitans tibetensis</name>
    <dbReference type="NCBI Taxonomy" id="1266600"/>
    <lineage>
        <taxon>Bacteria</taxon>
        <taxon>Bacillati</taxon>
        <taxon>Actinomycetota</taxon>
        <taxon>Actinomycetes</taxon>
        <taxon>Micrococcales</taxon>
        <taxon>Microbacteriaceae</taxon>
        <taxon>Glaciihabitans</taxon>
    </lineage>
</organism>
<evidence type="ECO:0000256" key="5">
    <source>
        <dbReference type="SAM" id="MobiDB-lite"/>
    </source>
</evidence>
<dbReference type="PROSITE" id="PS51128">
    <property type="entry name" value="ZF_DKSA_2"/>
    <property type="match status" value="1"/>
</dbReference>
<keyword evidence="8" id="KW-1185">Reference proteome</keyword>
<gene>
    <name evidence="7" type="ORF">B0I08_102339</name>
</gene>
<proteinExistence type="predicted"/>
<dbReference type="Pfam" id="PF01258">
    <property type="entry name" value="zf-dskA_traR"/>
    <property type="match status" value="1"/>
</dbReference>
<reference evidence="7 8" key="1">
    <citation type="submission" date="2018-03" db="EMBL/GenBank/DDBJ databases">
        <title>Genomic Encyclopedia of Type Strains, Phase III (KMG-III): the genomes of soil and plant-associated and newly described type strains.</title>
        <authorList>
            <person name="Whitman W."/>
        </authorList>
    </citation>
    <scope>NUCLEOTIDE SEQUENCE [LARGE SCALE GENOMIC DNA]</scope>
    <source>
        <strain evidence="7 8">CGMCC 1.12484</strain>
    </source>
</reference>
<evidence type="ECO:0000313" key="7">
    <source>
        <dbReference type="EMBL" id="PRY69662.1"/>
    </source>
</evidence>
<dbReference type="SUPFAM" id="SSF109635">
    <property type="entry name" value="DnaK suppressor protein DksA, alpha-hairpin domain"/>
    <property type="match status" value="1"/>
</dbReference>
<dbReference type="InterPro" id="IPR037187">
    <property type="entry name" value="DnaK_N"/>
</dbReference>
<feature type="zinc finger region" description="dksA C4-type" evidence="4">
    <location>
        <begin position="60"/>
        <end position="84"/>
    </location>
</feature>
<sequence>MGAFLTSRRDSPTDDEHDPEGPTLAFERSQSQAMLDQSRQHLAEIDAALSRIATGTYGRCASCGGDIALGRLQARPHAGLCITCAGRVR</sequence>
<dbReference type="InterPro" id="IPR000962">
    <property type="entry name" value="Znf_DskA_TraR"/>
</dbReference>
<keyword evidence="2" id="KW-0863">Zinc-finger</keyword>
<dbReference type="Gene3D" id="1.20.120.910">
    <property type="entry name" value="DksA, coiled-coil domain"/>
    <property type="match status" value="1"/>
</dbReference>
<evidence type="ECO:0000259" key="6">
    <source>
        <dbReference type="Pfam" id="PF01258"/>
    </source>
</evidence>
<protein>
    <submittedName>
        <fullName evidence="7">TraR/DksA family transcriptional regulator</fullName>
    </submittedName>
</protein>
<accession>A0A2T0VHH4</accession>
<evidence type="ECO:0000313" key="8">
    <source>
        <dbReference type="Proteomes" id="UP000237983"/>
    </source>
</evidence>
<dbReference type="OrthoDB" id="1121111at2"/>
<dbReference type="EMBL" id="PVTL01000002">
    <property type="protein sequence ID" value="PRY69662.1"/>
    <property type="molecule type" value="Genomic_DNA"/>
</dbReference>
<keyword evidence="3" id="KW-0862">Zinc</keyword>
<evidence type="ECO:0000256" key="2">
    <source>
        <dbReference type="ARBA" id="ARBA00022771"/>
    </source>
</evidence>
<feature type="region of interest" description="Disordered" evidence="5">
    <location>
        <begin position="1"/>
        <end position="23"/>
    </location>
</feature>
<evidence type="ECO:0000256" key="4">
    <source>
        <dbReference type="PROSITE-ProRule" id="PRU00510"/>
    </source>
</evidence>
<evidence type="ECO:0000256" key="3">
    <source>
        <dbReference type="ARBA" id="ARBA00022833"/>
    </source>
</evidence>
<dbReference type="PANTHER" id="PTHR33823">
    <property type="entry name" value="RNA POLYMERASE-BINDING TRANSCRIPTION FACTOR DKSA-RELATED"/>
    <property type="match status" value="1"/>
</dbReference>
<feature type="domain" description="Zinc finger DksA/TraR C4-type" evidence="6">
    <location>
        <begin position="55"/>
        <end position="87"/>
    </location>
</feature>
<dbReference type="GO" id="GO:0008270">
    <property type="term" value="F:zinc ion binding"/>
    <property type="evidence" value="ECO:0007669"/>
    <property type="project" value="UniProtKB-KW"/>
</dbReference>
<keyword evidence="1" id="KW-0479">Metal-binding</keyword>